<dbReference type="Pfam" id="PF08600">
    <property type="entry name" value="NuBaID_C"/>
    <property type="match status" value="1"/>
</dbReference>
<feature type="transmembrane region" description="Helical" evidence="1">
    <location>
        <begin position="43"/>
        <end position="63"/>
    </location>
</feature>
<organism evidence="4 5">
    <name type="scientific">Brassica napus</name>
    <name type="common">Rape</name>
    <dbReference type="NCBI Taxonomy" id="3708"/>
    <lineage>
        <taxon>Eukaryota</taxon>
        <taxon>Viridiplantae</taxon>
        <taxon>Streptophyta</taxon>
        <taxon>Embryophyta</taxon>
        <taxon>Tracheophyta</taxon>
        <taxon>Spermatophyta</taxon>
        <taxon>Magnoliopsida</taxon>
        <taxon>eudicotyledons</taxon>
        <taxon>Gunneridae</taxon>
        <taxon>Pentapetalae</taxon>
        <taxon>rosids</taxon>
        <taxon>malvids</taxon>
        <taxon>Brassicales</taxon>
        <taxon>Brassicaceae</taxon>
        <taxon>Brassiceae</taxon>
        <taxon>Brassica</taxon>
    </lineage>
</organism>
<dbReference type="SUPFAM" id="SSF52402">
    <property type="entry name" value="Adenine nucleotide alpha hydrolases-like"/>
    <property type="match status" value="1"/>
</dbReference>
<dbReference type="CDD" id="cd00293">
    <property type="entry name" value="USP-like"/>
    <property type="match status" value="1"/>
</dbReference>
<comment type="caution">
    <text evidence="4">The sequence shown here is derived from an EMBL/GenBank/DDBJ whole genome shotgun (WGS) entry which is preliminary data.</text>
</comment>
<evidence type="ECO:0000256" key="1">
    <source>
        <dbReference type="SAM" id="Phobius"/>
    </source>
</evidence>
<reference evidence="4 5" key="1">
    <citation type="submission" date="2021-05" db="EMBL/GenBank/DDBJ databases">
        <title>Genome Assembly of Synthetic Allotetraploid Brassica napus Reveals Homoeologous Exchanges between Subgenomes.</title>
        <authorList>
            <person name="Davis J.T."/>
        </authorList>
    </citation>
    <scope>NUCLEOTIDE SEQUENCE [LARGE SCALE GENOMIC DNA]</scope>
    <source>
        <strain evidence="5">cv. Da-Ae</strain>
        <tissue evidence="4">Seedling</tissue>
    </source>
</reference>
<evidence type="ECO:0000313" key="4">
    <source>
        <dbReference type="EMBL" id="KAH0872267.1"/>
    </source>
</evidence>
<keyword evidence="1" id="KW-0472">Membrane</keyword>
<dbReference type="EMBL" id="JAGKQM010000016">
    <property type="protein sequence ID" value="KAH0872267.1"/>
    <property type="molecule type" value="Genomic_DNA"/>
</dbReference>
<dbReference type="Pfam" id="PF00582">
    <property type="entry name" value="Usp"/>
    <property type="match status" value="1"/>
</dbReference>
<gene>
    <name evidence="4" type="ORF">HID58_069629</name>
</gene>
<feature type="domain" description="UspA" evidence="2">
    <location>
        <begin position="167"/>
        <end position="299"/>
    </location>
</feature>
<proteinExistence type="predicted"/>
<dbReference type="InterPro" id="IPR013909">
    <property type="entry name" value="NuBaID_C"/>
</dbReference>
<evidence type="ECO:0000313" key="5">
    <source>
        <dbReference type="Proteomes" id="UP000824890"/>
    </source>
</evidence>
<accession>A0ABQ7YWF3</accession>
<sequence length="378" mass="43033">MYGELATFKSMTWFAKPQLFKLDNNETEQTQNSNKHPVFLVKATGYGLLLTLEIVIMGLAVLFRINSVKQQTTTVVRSNKQMEFDPVKQHRHFCPWIWSTSRKGPGWRQTLSALQRHKGSCQTPLSPSSVLKVDDPLISVRNFMHDFSLRHRRFSAARSLYPDYKNTRIVVVVEDKEAARTALQWALHNLFRHGDVIVLLHVFSPPPRKKKSTAARLLRRHGYHLALSFREICDDFFNTNTEIIVREGDEDGTTIAEVVKETGASTLLVGLHQQSFLYRWAVSGIDVARNFNCKVMAIKQPSPEESPLPGKAKGCKTSQTTVTLDSLTNFDFSQIDISGLQVPEIPTPKVPYRLCPSPRAILWRTRPRRSKDRYAAVS</sequence>
<dbReference type="InterPro" id="IPR014729">
    <property type="entry name" value="Rossmann-like_a/b/a_fold"/>
</dbReference>
<protein>
    <recommendedName>
        <fullName evidence="6">UspA domain-containing protein</fullName>
    </recommendedName>
</protein>
<evidence type="ECO:0000259" key="3">
    <source>
        <dbReference type="Pfam" id="PF08600"/>
    </source>
</evidence>
<name>A0ABQ7YWF3_BRANA</name>
<dbReference type="InterPro" id="IPR006016">
    <property type="entry name" value="UspA"/>
</dbReference>
<keyword evidence="1" id="KW-0812">Transmembrane</keyword>
<keyword evidence="5" id="KW-1185">Reference proteome</keyword>
<dbReference type="Proteomes" id="UP000824890">
    <property type="component" value="Unassembled WGS sequence"/>
</dbReference>
<keyword evidence="1" id="KW-1133">Transmembrane helix</keyword>
<evidence type="ECO:0000259" key="2">
    <source>
        <dbReference type="Pfam" id="PF00582"/>
    </source>
</evidence>
<dbReference type="PANTHER" id="PTHR47848:SF1">
    <property type="entry name" value="ADENINE NUCLEOTIDE ALPHA HYDROLASES-LIKE SUPERFAMILY PROTEIN"/>
    <property type="match status" value="1"/>
</dbReference>
<dbReference type="Gene3D" id="3.40.50.620">
    <property type="entry name" value="HUPs"/>
    <property type="match status" value="1"/>
</dbReference>
<feature type="domain" description="NuBaID C-terminal" evidence="3">
    <location>
        <begin position="72"/>
        <end position="108"/>
    </location>
</feature>
<dbReference type="PANTHER" id="PTHR47848">
    <property type="entry name" value="ADENINE NUCLEOTIDE ALPHA HYDROLASES-LIKE SUPERFAMILY PROTEIN"/>
    <property type="match status" value="1"/>
</dbReference>
<evidence type="ECO:0008006" key="6">
    <source>
        <dbReference type="Google" id="ProtNLM"/>
    </source>
</evidence>